<dbReference type="InterPro" id="IPR050510">
    <property type="entry name" value="Cation_transp_ATPase_P-type"/>
</dbReference>
<keyword evidence="4 8" id="KW-0812">Transmembrane</keyword>
<dbReference type="Gene3D" id="3.40.1110.10">
    <property type="entry name" value="Calcium-transporting ATPase, cytoplasmic domain N"/>
    <property type="match status" value="1"/>
</dbReference>
<evidence type="ECO:0000256" key="8">
    <source>
        <dbReference type="SAM" id="Phobius"/>
    </source>
</evidence>
<dbReference type="InterPro" id="IPR001757">
    <property type="entry name" value="P_typ_ATPase"/>
</dbReference>
<dbReference type="Gene3D" id="2.70.150.10">
    <property type="entry name" value="Calcium-transporting ATPase, cytoplasmic transduction domain A"/>
    <property type="match status" value="1"/>
</dbReference>
<dbReference type="NCBIfam" id="TIGR01494">
    <property type="entry name" value="ATPase_P-type"/>
    <property type="match status" value="1"/>
</dbReference>
<proteinExistence type="predicted"/>
<dbReference type="InterPro" id="IPR023214">
    <property type="entry name" value="HAD_sf"/>
</dbReference>
<dbReference type="Gene3D" id="3.40.50.1000">
    <property type="entry name" value="HAD superfamily/HAD-like"/>
    <property type="match status" value="1"/>
</dbReference>
<evidence type="ECO:0000259" key="9">
    <source>
        <dbReference type="Pfam" id="PF00122"/>
    </source>
</evidence>
<feature type="transmembrane region" description="Helical" evidence="8">
    <location>
        <begin position="90"/>
        <end position="115"/>
    </location>
</feature>
<name>A0ABN6SW65_9MOLU</name>
<dbReference type="PROSITE" id="PS00154">
    <property type="entry name" value="ATPASE_E1_E2"/>
    <property type="match status" value="1"/>
</dbReference>
<dbReference type="PANTHER" id="PTHR43294">
    <property type="entry name" value="SODIUM/POTASSIUM-TRANSPORTING ATPASE SUBUNIT ALPHA"/>
    <property type="match status" value="1"/>
</dbReference>
<dbReference type="InterPro" id="IPR018303">
    <property type="entry name" value="ATPase_P-typ_P_site"/>
</dbReference>
<dbReference type="InterPro" id="IPR006415">
    <property type="entry name" value="P-type_ATPase_IIIB"/>
</dbReference>
<comment type="subcellular location">
    <subcellularLocation>
        <location evidence="1">Cell membrane</location>
        <topology evidence="1">Multi-pass membrane protein</topology>
    </subcellularLocation>
</comment>
<organism evidence="10 11">
    <name type="scientific">Spiroplasma ixodetis</name>
    <dbReference type="NCBI Taxonomy" id="2141"/>
    <lineage>
        <taxon>Bacteria</taxon>
        <taxon>Bacillati</taxon>
        <taxon>Mycoplasmatota</taxon>
        <taxon>Mollicutes</taxon>
        <taxon>Entomoplasmatales</taxon>
        <taxon>Spiroplasmataceae</taxon>
        <taxon>Spiroplasma</taxon>
    </lineage>
</organism>
<feature type="transmembrane region" description="Helical" evidence="8">
    <location>
        <begin position="164"/>
        <end position="190"/>
    </location>
</feature>
<keyword evidence="6 8" id="KW-1133">Transmembrane helix</keyword>
<evidence type="ECO:0000256" key="2">
    <source>
        <dbReference type="ARBA" id="ARBA00022475"/>
    </source>
</evidence>
<keyword evidence="2" id="KW-1003">Cell membrane</keyword>
<evidence type="ECO:0000256" key="7">
    <source>
        <dbReference type="ARBA" id="ARBA00023136"/>
    </source>
</evidence>
<dbReference type="PRINTS" id="PR01836">
    <property type="entry name" value="MGATPASE"/>
</dbReference>
<accession>A0ABN6SW65</accession>
<dbReference type="InterPro" id="IPR023298">
    <property type="entry name" value="ATPase_P-typ_TM_dom_sf"/>
</dbReference>
<evidence type="ECO:0000313" key="11">
    <source>
        <dbReference type="Proteomes" id="UP001163387"/>
    </source>
</evidence>
<dbReference type="Pfam" id="PF00122">
    <property type="entry name" value="E1-E2_ATPase"/>
    <property type="match status" value="1"/>
</dbReference>
<dbReference type="SUPFAM" id="SSF81665">
    <property type="entry name" value="Calcium ATPase, transmembrane domain M"/>
    <property type="match status" value="1"/>
</dbReference>
<dbReference type="Proteomes" id="UP001163387">
    <property type="component" value="Chromosome"/>
</dbReference>
<evidence type="ECO:0000313" key="10">
    <source>
        <dbReference type="EMBL" id="BDT03195.1"/>
    </source>
</evidence>
<dbReference type="EMBL" id="AP026933">
    <property type="protein sequence ID" value="BDT03195.1"/>
    <property type="molecule type" value="Genomic_DNA"/>
</dbReference>
<evidence type="ECO:0000256" key="4">
    <source>
        <dbReference type="ARBA" id="ARBA00022692"/>
    </source>
</evidence>
<feature type="domain" description="P-type ATPase A" evidence="9">
    <location>
        <begin position="37"/>
        <end position="120"/>
    </location>
</feature>
<dbReference type="RefSeq" id="WP_281749286.1">
    <property type="nucleotide sequence ID" value="NZ_AP026933.1"/>
</dbReference>
<sequence length="287" mass="31975">MVKNTTTVIRNININQITKENSIKIIKQAQEINVNELLPGDLIPADLKILLSNDLFINQSSLTGESLPAEKHAINDPTYQNLFDLQNICFMGTSVVSGSAIAIVIATATNTYFATIADTINKQRPLSSFSKGIKRVTLMLICFMLVMVPIVLIINGLLKNNWPAAFIFSISVAVGLTPEMLPMIVTSNLARGASKMSKQKVVVKQLAAIQNLGAIDILCTDKTGTLTNDNIEVVNHITLDNKTNNDLIKFIYLNSYRTSPHMYLWRKQWNWMSSIILFKLKNNVLHI</sequence>
<evidence type="ECO:0000256" key="5">
    <source>
        <dbReference type="ARBA" id="ARBA00022842"/>
    </source>
</evidence>
<evidence type="ECO:0000256" key="3">
    <source>
        <dbReference type="ARBA" id="ARBA00022553"/>
    </source>
</evidence>
<keyword evidence="5" id="KW-0460">Magnesium</keyword>
<keyword evidence="3" id="KW-0597">Phosphoprotein</keyword>
<keyword evidence="7 8" id="KW-0472">Membrane</keyword>
<protein>
    <recommendedName>
        <fullName evidence="9">P-type ATPase A domain-containing protein</fullName>
    </recommendedName>
</protein>
<dbReference type="InterPro" id="IPR023299">
    <property type="entry name" value="ATPase_P-typ_cyto_dom_N"/>
</dbReference>
<feature type="transmembrane region" description="Helical" evidence="8">
    <location>
        <begin position="136"/>
        <end position="158"/>
    </location>
</feature>
<reference evidence="10 11" key="1">
    <citation type="journal article" date="2022" name="Front. Microbiol.">
        <title>Male-killing mechanisms vary between Spiroplasma species.</title>
        <authorList>
            <person name="Arai H."/>
            <person name="Inoue M."/>
            <person name="Kageyama D."/>
        </authorList>
    </citation>
    <scope>NUCLEOTIDE SEQUENCE [LARGE SCALE GENOMIC DNA]</scope>
    <source>
        <strain evidence="11">sHm</strain>
    </source>
</reference>
<dbReference type="PANTHER" id="PTHR43294:SF21">
    <property type="entry name" value="CATION TRANSPORTING ATPASE"/>
    <property type="match status" value="1"/>
</dbReference>
<evidence type="ECO:0000256" key="1">
    <source>
        <dbReference type="ARBA" id="ARBA00004651"/>
    </source>
</evidence>
<evidence type="ECO:0000256" key="6">
    <source>
        <dbReference type="ARBA" id="ARBA00022989"/>
    </source>
</evidence>
<keyword evidence="11" id="KW-1185">Reference proteome</keyword>
<dbReference type="Gene3D" id="1.20.1110.10">
    <property type="entry name" value="Calcium-transporting ATPase, transmembrane domain"/>
    <property type="match status" value="1"/>
</dbReference>
<gene>
    <name evidence="10" type="ORF">SHM_08410</name>
</gene>
<dbReference type="SUPFAM" id="SSF81660">
    <property type="entry name" value="Metal cation-transporting ATPase, ATP-binding domain N"/>
    <property type="match status" value="1"/>
</dbReference>
<dbReference type="InterPro" id="IPR059000">
    <property type="entry name" value="ATPase_P-type_domA"/>
</dbReference>